<organism evidence="4">
    <name type="scientific">Wolinella succinogenes (strain ATCC 29543 / DSM 1740 / CCUG 13145 / JCM 31913 / LMG 7466 / NCTC 11488 / FDC 602W)</name>
    <name type="common">Vibrio succinogenes</name>
    <dbReference type="NCBI Taxonomy" id="273121"/>
    <lineage>
        <taxon>Bacteria</taxon>
        <taxon>Pseudomonadati</taxon>
        <taxon>Campylobacterota</taxon>
        <taxon>Epsilonproteobacteria</taxon>
        <taxon>Campylobacterales</taxon>
        <taxon>Helicobacteraceae</taxon>
        <taxon>Wolinella</taxon>
    </lineage>
</organism>
<dbReference type="AlphaFoldDB" id="Q7MRS7"/>
<dbReference type="STRING" id="273121.WS1080"/>
<dbReference type="GO" id="GO:0000160">
    <property type="term" value="P:phosphorelay signal transduction system"/>
    <property type="evidence" value="ECO:0007669"/>
    <property type="project" value="InterPro"/>
</dbReference>
<dbReference type="SUPFAM" id="SSF47226">
    <property type="entry name" value="Histidine-containing phosphotransfer domain, HPT domain"/>
    <property type="match status" value="1"/>
</dbReference>
<dbReference type="PANTHER" id="PTHR43395:SF1">
    <property type="entry name" value="CHEMOTAXIS PROTEIN CHEA"/>
    <property type="match status" value="1"/>
</dbReference>
<keyword evidence="4" id="KW-1185">Reference proteome</keyword>
<gene>
    <name evidence="3" type="primary">CHEA</name>
    <name evidence="3" type="ordered locus">WS1080</name>
</gene>
<dbReference type="InterPro" id="IPR036641">
    <property type="entry name" value="HPT_dom_sf"/>
</dbReference>
<evidence type="ECO:0000313" key="3">
    <source>
        <dbReference type="EMBL" id="CAE10177.1"/>
    </source>
</evidence>
<sequence length="102" mass="11644">MEIINLEENPSDKNLLNELFRGVHTLKGSANSFGFKRLGEFVHGFEDILDFYRNASTPPKARAIDLFLQSVDVIKEIFELEIYTATICQDNFLRIHLPASSL</sequence>
<evidence type="ECO:0000256" key="1">
    <source>
        <dbReference type="PROSITE-ProRule" id="PRU00110"/>
    </source>
</evidence>
<name>Q7MRS7_WOLSU</name>
<keyword evidence="1" id="KW-0597">Phosphoprotein</keyword>
<dbReference type="PANTHER" id="PTHR43395">
    <property type="entry name" value="SENSOR HISTIDINE KINASE CHEA"/>
    <property type="match status" value="1"/>
</dbReference>
<feature type="domain" description="HPt" evidence="2">
    <location>
        <begin position="1"/>
        <end position="81"/>
    </location>
</feature>
<protein>
    <recommendedName>
        <fullName evidence="2">HPt domain-containing protein</fullName>
    </recommendedName>
</protein>
<dbReference type="Gene3D" id="1.20.120.160">
    <property type="entry name" value="HPT domain"/>
    <property type="match status" value="1"/>
</dbReference>
<dbReference type="SMART" id="SM00073">
    <property type="entry name" value="HPT"/>
    <property type="match status" value="1"/>
</dbReference>
<accession>Q7MRS7</accession>
<dbReference type="GO" id="GO:0004672">
    <property type="term" value="F:protein kinase activity"/>
    <property type="evidence" value="ECO:0007669"/>
    <property type="project" value="UniProtKB-ARBA"/>
</dbReference>
<proteinExistence type="predicted"/>
<dbReference type="PROSITE" id="PS50894">
    <property type="entry name" value="HPT"/>
    <property type="match status" value="1"/>
</dbReference>
<dbReference type="CDD" id="cd00088">
    <property type="entry name" value="HPT"/>
    <property type="match status" value="1"/>
</dbReference>
<dbReference type="InterPro" id="IPR051315">
    <property type="entry name" value="Bact_Chemotaxis_CheA"/>
</dbReference>
<feature type="modified residue" description="Phosphohistidine" evidence="1">
    <location>
        <position position="24"/>
    </location>
</feature>
<dbReference type="eggNOG" id="COG2198">
    <property type="taxonomic scope" value="Bacteria"/>
</dbReference>
<dbReference type="EMBL" id="BX571659">
    <property type="protein sequence ID" value="CAE10177.1"/>
    <property type="molecule type" value="Genomic_DNA"/>
</dbReference>
<dbReference type="KEGG" id="wsu:WS1080"/>
<reference evidence="3 4" key="1">
    <citation type="journal article" date="2003" name="Proc. Natl. Acad. Sci. U.S.A.">
        <title>Complete genome sequence and analysis of Wolinella succinogenes.</title>
        <authorList>
            <person name="Baar C."/>
            <person name="Eppinger M."/>
            <person name="Raddatz G."/>
            <person name="Simon JM."/>
            <person name="Lanz C."/>
            <person name="Klimmek O."/>
            <person name="Nandakumar R."/>
            <person name="Gross R."/>
            <person name="Rosinus A."/>
            <person name="Keller H."/>
            <person name="Jagtap P."/>
            <person name="Linke B."/>
            <person name="Meyer F."/>
            <person name="Lederer H."/>
            <person name="Schuster S.C."/>
        </authorList>
    </citation>
    <scope>NUCLEOTIDE SEQUENCE [LARGE SCALE GENOMIC DNA]</scope>
    <source>
        <strain evidence="4">ATCC 29543 / DSM 1740 / CCUG 13145 / JCM 31913 / LMG 7466 / NCTC 11488 / FDC 602W</strain>
    </source>
</reference>
<evidence type="ECO:0000313" key="4">
    <source>
        <dbReference type="Proteomes" id="UP000000422"/>
    </source>
</evidence>
<evidence type="ECO:0000259" key="2">
    <source>
        <dbReference type="PROSITE" id="PS50894"/>
    </source>
</evidence>
<dbReference type="Proteomes" id="UP000000422">
    <property type="component" value="Chromosome"/>
</dbReference>
<dbReference type="Pfam" id="PF01627">
    <property type="entry name" value="Hpt"/>
    <property type="match status" value="1"/>
</dbReference>
<dbReference type="HOGENOM" id="CLU_2276328_0_0_7"/>
<dbReference type="InterPro" id="IPR008207">
    <property type="entry name" value="Sig_transdc_His_kin_Hpt_dom"/>
</dbReference>